<evidence type="ECO:0000256" key="2">
    <source>
        <dbReference type="ARBA" id="ARBA00022692"/>
    </source>
</evidence>
<feature type="transmembrane region" description="Helical" evidence="6">
    <location>
        <begin position="70"/>
        <end position="91"/>
    </location>
</feature>
<comment type="subcellular location">
    <subcellularLocation>
        <location evidence="1">Membrane</location>
        <topology evidence="1">Multi-pass membrane protein</topology>
    </subcellularLocation>
</comment>
<organism evidence="8">
    <name type="scientific">Octactis speculum</name>
    <dbReference type="NCBI Taxonomy" id="3111310"/>
    <lineage>
        <taxon>Eukaryota</taxon>
        <taxon>Sar</taxon>
        <taxon>Stramenopiles</taxon>
        <taxon>Ochrophyta</taxon>
        <taxon>Dictyochophyceae</taxon>
        <taxon>Dictyochales</taxon>
        <taxon>Dictyochaceae</taxon>
        <taxon>Octactis</taxon>
    </lineage>
</organism>
<feature type="domain" description="ABC-2 type transporter transmembrane" evidence="7">
    <location>
        <begin position="9"/>
        <end position="145"/>
    </location>
</feature>
<sequence length="279" mass="31123">MVLQYLVLVPAHMDERPILRQDRLTRAIGYPAYVAAVALAEVPGAILQTCLLMTVTLWTCDLNTDSLKVLYAFLGLTTGVLAWQACIHLCTSISDDQRPVHTIIFLLLGGGFLFGGIIIPKSLISPLFTWVYYSSVPALTTRALIFNDLYCCYMEETCSDALDRLQDTPSASVLFDLIRGRSAWSDELTSLEEMSENDCEPLEVGKAALRVLEMENFNLVMCAKVMLSLVILARLGALAVLSVREYMSLRLRHIRKPSSHPMRLTPENSTLDSRFDAEL</sequence>
<feature type="transmembrane region" description="Helical" evidence="6">
    <location>
        <begin position="217"/>
        <end position="243"/>
    </location>
</feature>
<feature type="transmembrane region" description="Helical" evidence="6">
    <location>
        <begin position="103"/>
        <end position="124"/>
    </location>
</feature>
<feature type="region of interest" description="Disordered" evidence="5">
    <location>
        <begin position="258"/>
        <end position="279"/>
    </location>
</feature>
<dbReference type="GO" id="GO:0016020">
    <property type="term" value="C:membrane"/>
    <property type="evidence" value="ECO:0007669"/>
    <property type="project" value="UniProtKB-SubCell"/>
</dbReference>
<dbReference type="InterPro" id="IPR013525">
    <property type="entry name" value="ABC2_TM"/>
</dbReference>
<keyword evidence="2 6" id="KW-0812">Transmembrane</keyword>
<dbReference type="GO" id="GO:0140359">
    <property type="term" value="F:ABC-type transporter activity"/>
    <property type="evidence" value="ECO:0007669"/>
    <property type="project" value="InterPro"/>
</dbReference>
<name>A0A7S2FDV1_9STRA</name>
<evidence type="ECO:0000259" key="7">
    <source>
        <dbReference type="Pfam" id="PF01061"/>
    </source>
</evidence>
<dbReference type="AlphaFoldDB" id="A0A7S2FDV1"/>
<evidence type="ECO:0000256" key="1">
    <source>
        <dbReference type="ARBA" id="ARBA00004141"/>
    </source>
</evidence>
<evidence type="ECO:0000256" key="5">
    <source>
        <dbReference type="SAM" id="MobiDB-lite"/>
    </source>
</evidence>
<dbReference type="EMBL" id="HBGS01012066">
    <property type="protein sequence ID" value="CAD9389961.1"/>
    <property type="molecule type" value="Transcribed_RNA"/>
</dbReference>
<accession>A0A7S2FDV1</accession>
<feature type="transmembrane region" description="Helical" evidence="6">
    <location>
        <begin position="30"/>
        <end position="58"/>
    </location>
</feature>
<evidence type="ECO:0000256" key="4">
    <source>
        <dbReference type="ARBA" id="ARBA00023136"/>
    </source>
</evidence>
<reference evidence="8" key="1">
    <citation type="submission" date="2021-01" db="EMBL/GenBank/DDBJ databases">
        <authorList>
            <person name="Corre E."/>
            <person name="Pelletier E."/>
            <person name="Niang G."/>
            <person name="Scheremetjew M."/>
            <person name="Finn R."/>
            <person name="Kale V."/>
            <person name="Holt S."/>
            <person name="Cochrane G."/>
            <person name="Meng A."/>
            <person name="Brown T."/>
            <person name="Cohen L."/>
        </authorList>
    </citation>
    <scope>NUCLEOTIDE SEQUENCE</scope>
    <source>
        <strain evidence="8">CCMP1381</strain>
    </source>
</reference>
<evidence type="ECO:0000256" key="3">
    <source>
        <dbReference type="ARBA" id="ARBA00022989"/>
    </source>
</evidence>
<keyword evidence="4 6" id="KW-0472">Membrane</keyword>
<keyword evidence="3 6" id="KW-1133">Transmembrane helix</keyword>
<evidence type="ECO:0000256" key="6">
    <source>
        <dbReference type="SAM" id="Phobius"/>
    </source>
</evidence>
<evidence type="ECO:0000313" key="8">
    <source>
        <dbReference type="EMBL" id="CAD9389961.1"/>
    </source>
</evidence>
<proteinExistence type="predicted"/>
<protein>
    <recommendedName>
        <fullName evidence="7">ABC-2 type transporter transmembrane domain-containing protein</fullName>
    </recommendedName>
</protein>
<dbReference type="Pfam" id="PF01061">
    <property type="entry name" value="ABC2_membrane"/>
    <property type="match status" value="1"/>
</dbReference>
<gene>
    <name evidence="8" type="ORF">DSPE1174_LOCUS6345</name>
</gene>